<feature type="region of interest" description="Disordered" evidence="1">
    <location>
        <begin position="1"/>
        <end position="26"/>
    </location>
</feature>
<name>A0A1M2VXI7_TRAPU</name>
<accession>A0A1M2VXI7</accession>
<dbReference type="EMBL" id="MNAD01000494">
    <property type="protein sequence ID" value="OJT12317.1"/>
    <property type="molecule type" value="Genomic_DNA"/>
</dbReference>
<proteinExistence type="predicted"/>
<evidence type="ECO:0000313" key="2">
    <source>
        <dbReference type="EMBL" id="OJT12317.1"/>
    </source>
</evidence>
<reference evidence="2 3" key="1">
    <citation type="submission" date="2016-10" db="EMBL/GenBank/DDBJ databases">
        <title>Genome sequence of the basidiomycete white-rot fungus Trametes pubescens.</title>
        <authorList>
            <person name="Makela M.R."/>
            <person name="Granchi Z."/>
            <person name="Peng M."/>
            <person name="De Vries R.P."/>
            <person name="Grigoriev I."/>
            <person name="Riley R."/>
            <person name="Hilden K."/>
        </authorList>
    </citation>
    <scope>NUCLEOTIDE SEQUENCE [LARGE SCALE GENOMIC DNA]</scope>
    <source>
        <strain evidence="2 3">FBCC735</strain>
    </source>
</reference>
<protein>
    <submittedName>
        <fullName evidence="2">Uncharacterized protein</fullName>
    </submittedName>
</protein>
<feature type="non-terminal residue" evidence="2">
    <location>
        <position position="1"/>
    </location>
</feature>
<keyword evidence="3" id="KW-1185">Reference proteome</keyword>
<comment type="caution">
    <text evidence="2">The sequence shown here is derived from an EMBL/GenBank/DDBJ whole genome shotgun (WGS) entry which is preliminary data.</text>
</comment>
<evidence type="ECO:0000313" key="3">
    <source>
        <dbReference type="Proteomes" id="UP000184267"/>
    </source>
</evidence>
<evidence type="ECO:0000256" key="1">
    <source>
        <dbReference type="SAM" id="MobiDB-lite"/>
    </source>
</evidence>
<gene>
    <name evidence="2" type="ORF">TRAPUB_11144</name>
</gene>
<dbReference type="Proteomes" id="UP000184267">
    <property type="component" value="Unassembled WGS sequence"/>
</dbReference>
<sequence length="132" mass="14460">WRTPLYERNPEHNMHNDGTTESPGIATPCDVRSRTSSGRPATVPGACQPSNLTFPPPLLSTQPEDVLEFVLGDLDTTHEAHEWSDTCHRSENNALRAQVATMNAQITELMSKNTEMSLQMAAILAQLDTSSA</sequence>
<dbReference type="AlphaFoldDB" id="A0A1M2VXI7"/>
<organism evidence="2 3">
    <name type="scientific">Trametes pubescens</name>
    <name type="common">White-rot fungus</name>
    <dbReference type="NCBI Taxonomy" id="154538"/>
    <lineage>
        <taxon>Eukaryota</taxon>
        <taxon>Fungi</taxon>
        <taxon>Dikarya</taxon>
        <taxon>Basidiomycota</taxon>
        <taxon>Agaricomycotina</taxon>
        <taxon>Agaricomycetes</taxon>
        <taxon>Polyporales</taxon>
        <taxon>Polyporaceae</taxon>
        <taxon>Trametes</taxon>
    </lineage>
</organism>